<keyword evidence="1" id="KW-0175">Coiled coil</keyword>
<evidence type="ECO:0000256" key="1">
    <source>
        <dbReference type="SAM" id="Coils"/>
    </source>
</evidence>
<dbReference type="EMBL" id="BDSA01000014">
    <property type="protein sequence ID" value="GBE63096.1"/>
    <property type="molecule type" value="Genomic_DNA"/>
</dbReference>
<feature type="region of interest" description="Disordered" evidence="2">
    <location>
        <begin position="35"/>
        <end position="58"/>
    </location>
</feature>
<dbReference type="GeneID" id="39876866"/>
<reference evidence="4 5" key="1">
    <citation type="journal article" date="2017" name="BMC Genomics">
        <title>Whole-genome assembly of Babesia ovata and comparative genomics between closely related pathogens.</title>
        <authorList>
            <person name="Yamagishi J."/>
            <person name="Asada M."/>
            <person name="Hakimi H."/>
            <person name="Tanaka T.Q."/>
            <person name="Sugimoto C."/>
            <person name="Kawazu S."/>
        </authorList>
    </citation>
    <scope>NUCLEOTIDE SEQUENCE [LARGE SCALE GENOMIC DNA]</scope>
    <source>
        <strain evidence="4 5">Miyake</strain>
    </source>
</reference>
<accession>A0A2H6KJD3</accession>
<organism evidence="4 5">
    <name type="scientific">Babesia ovata</name>
    <dbReference type="NCBI Taxonomy" id="189622"/>
    <lineage>
        <taxon>Eukaryota</taxon>
        <taxon>Sar</taxon>
        <taxon>Alveolata</taxon>
        <taxon>Apicomplexa</taxon>
        <taxon>Aconoidasida</taxon>
        <taxon>Piroplasmida</taxon>
        <taxon>Babesiidae</taxon>
        <taxon>Babesia</taxon>
    </lineage>
</organism>
<evidence type="ECO:0000313" key="4">
    <source>
        <dbReference type="EMBL" id="GBE63096.1"/>
    </source>
</evidence>
<evidence type="ECO:0008006" key="6">
    <source>
        <dbReference type="Google" id="ProtNLM"/>
    </source>
</evidence>
<sequence length="1646" mass="183999">MVSLAELSGKLGQFIGKSDAVTKAIENGIDSIINSDDDFKSLRNPPSSTGQSPAPVPAVSIDTNMLDEKIQHYEKEIELLESNKNSQNPPLSAEESRLLSSYESKLDALQKLKSLNESFKSLSTTQSDNCKNLLNNLCTGLEKFLGYQETSKGYDGTGIVYSDLDRLCDGVVAFLHGVLESVKNDESVTTYDKNNVPNIDKVISDLHDNVGKGRKAFQAAVTEVEGKMKSVTGPIEDIKTLIKQHKEDSSTPKKSIAEQVAEWTRRAGEYIEKAKKADEALAEIDPKLKDKLKCPIDMLLQATRTFEENAKNRDIVEVIDMASKQFSDVLPNLVNTYAVQATAAVAAAKEKRVNEINQYIREVEQEVSNVHRSLARWINDANSIVHHCITATGEVHSKLQAKNTATTIGKAFQNIEEAKQEFDNVNKKLQEFDSKLKEGLRKAKSDIINGINIYVKELKKKISVDSIKSGIQIEDRDISENSVLKDTELSKRLEAATHDQNAFKDISALTAATTVEKLKDVLEAMKTRLNGTDGYAGTLIGGIGDDMKDKVDKALPYGIGQTADLNKIGNYAESRNQFGDAINVSLDEMPTLNKLMKDKIEVIENALMAIMIALDSLTPLLHNNYDGTLDRLLKLIDEEIGKKLNAILGSVKQLNDTYLFNLRMKVEKILREAEEATYKEINRIRGFMLEDLSGALTTIKNAALRKFAATKQNELEDLKKLVTDQSARIEDLISLDSMIGLKGLLREMKAWLEDRSLIHIQSPVEFTGTASQLKQFLDAILDYIRLQVRTPAKAPGQEPEPNEESIKVGSVRLSMDDLLKYLHHGEPHPDDPTGKRIYIFDHHSDKLLSSLSSSISALSPSNFHGFHNPLLLDALRRGMTQFTEQLSCAYVNAYSGSTFNGNLLDDKHIDDPDQPQKQKTIKVLSTEGRNCAKVCSTILETMKVDFDEFHEHCGGRITGWKDQKVCLINAKKGKNDLGGFLKRCGYGVPSEEGVQDAELGCYDNVTGQKIVEKLAATSTDKSFSRTFVDTLETLMTYLKTYYQVCHLPTPSSTKYPSSVYQMLIWLSGLPNNSVYQDLSFNGFDDLFDKPEKTDTEEIEDGGITVEPNSKPLQTYKETVTVGTLSNALTAVCAQSHSVLTAILGHGHAGGRYAVDFNTNEDEFSYPSNMNSLICVLFDIVKRLHDQLYFLYRQCMHDSKLSGWSDCWYGHNIGGTAWKCNTLQCPNQSGDQIANQTHKQTCNQKCDQRVSCGVKSPLQSFLEDGLQGFLPHSLKSERGKLECSVKPHFNLPCKTPMGFSDISHMASHRQTGRHIREALFDVCSGEWSAFSRLCSLLNCLLPSAPKTLDDMFGFYNTFLNGWNKTVERELKYTVNGANFERTDATLDIRPLFKSGDHGSDQNMPHLKGDLYSLVNCKYNGKSSAAFPCGPYLRPLCYYRCDLFAAKNNDKYVSWIVYLTESFLELLEKLYEECCKNCDSATSKCRISKCSTDCEAKDAKMSVASTHNASCNSIVHCNLMRPTFFKHGFVYRDCKSLADQTTKRTCKDLCKALENVIDKKEKSKHVLAEFVYRTIPDYLCKIRWPFMLTLLTLWSLSLLYLLHIAVVRLDVLRIRSHLRSPASHRIAAQSLLAAARVKALANVKYFSP</sequence>
<evidence type="ECO:0000313" key="5">
    <source>
        <dbReference type="Proteomes" id="UP000236319"/>
    </source>
</evidence>
<dbReference type="RefSeq" id="XP_028869339.1">
    <property type="nucleotide sequence ID" value="XM_029013506.1"/>
</dbReference>
<dbReference type="OrthoDB" id="366920at2759"/>
<keyword evidence="3" id="KW-0472">Membrane</keyword>
<dbReference type="VEuPathDB" id="PiroplasmaDB:BOVATA_045890"/>
<feature type="transmembrane region" description="Helical" evidence="3">
    <location>
        <begin position="1582"/>
        <end position="1607"/>
    </location>
</feature>
<evidence type="ECO:0000256" key="2">
    <source>
        <dbReference type="SAM" id="MobiDB-lite"/>
    </source>
</evidence>
<evidence type="ECO:0000256" key="3">
    <source>
        <dbReference type="SAM" id="Phobius"/>
    </source>
</evidence>
<keyword evidence="3" id="KW-0812">Transmembrane</keyword>
<comment type="caution">
    <text evidence="4">The sequence shown here is derived from an EMBL/GenBank/DDBJ whole genome shotgun (WGS) entry which is preliminary data.</text>
</comment>
<feature type="coiled-coil region" evidence="1">
    <location>
        <begin position="408"/>
        <end position="435"/>
    </location>
</feature>
<gene>
    <name evidence="4" type="ORF">BOVATA_045890</name>
</gene>
<name>A0A2H6KJD3_9APIC</name>
<keyword evidence="5" id="KW-1185">Reference proteome</keyword>
<keyword evidence="3" id="KW-1133">Transmembrane helix</keyword>
<dbReference type="Proteomes" id="UP000236319">
    <property type="component" value="Unassembled WGS sequence"/>
</dbReference>
<proteinExistence type="predicted"/>
<protein>
    <recommendedName>
        <fullName evidence="6">C3H1-type domain-containing protein</fullName>
    </recommendedName>
</protein>